<dbReference type="EMBL" id="FZOR01000030">
    <property type="protein sequence ID" value="SNT44033.1"/>
    <property type="molecule type" value="Genomic_DNA"/>
</dbReference>
<keyword evidence="4" id="KW-0560">Oxidoreductase</keyword>
<dbReference type="PANTHER" id="PTHR46696">
    <property type="entry name" value="P450, PUTATIVE (EUROFUNG)-RELATED"/>
    <property type="match status" value="1"/>
</dbReference>
<evidence type="ECO:0000256" key="4">
    <source>
        <dbReference type="ARBA" id="ARBA00023002"/>
    </source>
</evidence>
<dbReference type="Gene3D" id="1.10.630.10">
    <property type="entry name" value="Cytochrome P450"/>
    <property type="match status" value="1"/>
</dbReference>
<dbReference type="InterPro" id="IPR002397">
    <property type="entry name" value="Cyt_P450_B"/>
</dbReference>
<dbReference type="GO" id="GO:0005506">
    <property type="term" value="F:iron ion binding"/>
    <property type="evidence" value="ECO:0007669"/>
    <property type="project" value="InterPro"/>
</dbReference>
<evidence type="ECO:0000256" key="6">
    <source>
        <dbReference type="ARBA" id="ARBA00023033"/>
    </source>
</evidence>
<keyword evidence="2" id="KW-0349">Heme</keyword>
<dbReference type="FunFam" id="1.10.630.10:FF:000018">
    <property type="entry name" value="Cytochrome P450 monooxygenase"/>
    <property type="match status" value="1"/>
</dbReference>
<dbReference type="InterPro" id="IPR036396">
    <property type="entry name" value="Cyt_P450_sf"/>
</dbReference>
<dbReference type="PRINTS" id="PR00359">
    <property type="entry name" value="BP450"/>
</dbReference>
<protein>
    <submittedName>
        <fullName evidence="7">Cytochrome P450</fullName>
    </submittedName>
</protein>
<evidence type="ECO:0000256" key="1">
    <source>
        <dbReference type="ARBA" id="ARBA00010617"/>
    </source>
</evidence>
<dbReference type="AlphaFoldDB" id="A0A239MP59"/>
<dbReference type="InterPro" id="IPR001128">
    <property type="entry name" value="Cyt_P450"/>
</dbReference>
<gene>
    <name evidence="7" type="ORF">SAMN05443665_10306</name>
</gene>
<dbReference type="RefSeq" id="WP_179271711.1">
    <property type="nucleotide sequence ID" value="NZ_FZOR01000030.1"/>
</dbReference>
<evidence type="ECO:0000256" key="2">
    <source>
        <dbReference type="ARBA" id="ARBA00022617"/>
    </source>
</evidence>
<keyword evidence="5" id="KW-0408">Iron</keyword>
<reference evidence="7 8" key="1">
    <citation type="submission" date="2017-06" db="EMBL/GenBank/DDBJ databases">
        <authorList>
            <person name="Kim H.J."/>
            <person name="Triplett B.A."/>
        </authorList>
    </citation>
    <scope>NUCLEOTIDE SEQUENCE [LARGE SCALE GENOMIC DNA]</scope>
    <source>
        <strain evidence="7 8">DSM 44715</strain>
    </source>
</reference>
<sequence>MATETPRKLTPADIDLSDLRFWTRPLHERAEAFAVLRAQPKPVFLVLPKLPFLPQSPGSWALTHHAEVTEASRHPEVFSSEPSATSPADMPRWMDKYFNSMIDMDDPRHAKIRRIVSRAFTPKMLAKAEDDIAKRAARIVDELIEAGGGDFVSQCAARLPVEVICDMLGIPVEHHRRVVEWTNIIVGYSDPEYVGAAFEYGERGPKIGKLATMRMLGTIASAGWRLHRLAFKLGRERRANPTDDLTSALVNANLDGERLSPREFAAFFLLLVVAGNETTRNAIAHGLKLFTEHPDQRELLLEDFEGRIGGAIEEIVRYSSPVIFMRRNLTRDYEMNGHTYRKGERVTLFYWSANRDEAVFTDPDRFDILRSPNPHVGFGGPGPHFCLGANLARREIAVMFRELFTRLPDIAAGEPDRLMSGFINGYKRMPCTFTPPAAREAASSGTA</sequence>
<evidence type="ECO:0000256" key="5">
    <source>
        <dbReference type="ARBA" id="ARBA00023004"/>
    </source>
</evidence>
<dbReference type="GO" id="GO:0020037">
    <property type="term" value="F:heme binding"/>
    <property type="evidence" value="ECO:0007669"/>
    <property type="project" value="InterPro"/>
</dbReference>
<accession>A0A239MP59</accession>
<dbReference type="GO" id="GO:0036199">
    <property type="term" value="F:cholest-4-en-3-one 26-monooxygenase activity"/>
    <property type="evidence" value="ECO:0007669"/>
    <property type="project" value="TreeGrafter"/>
</dbReference>
<keyword evidence="6" id="KW-0503">Monooxygenase</keyword>
<dbReference type="Proteomes" id="UP000198318">
    <property type="component" value="Unassembled WGS sequence"/>
</dbReference>
<evidence type="ECO:0000313" key="8">
    <source>
        <dbReference type="Proteomes" id="UP000198318"/>
    </source>
</evidence>
<keyword evidence="8" id="KW-1185">Reference proteome</keyword>
<keyword evidence="3" id="KW-0479">Metal-binding</keyword>
<evidence type="ECO:0000313" key="7">
    <source>
        <dbReference type="EMBL" id="SNT44033.1"/>
    </source>
</evidence>
<dbReference type="Pfam" id="PF00067">
    <property type="entry name" value="p450"/>
    <property type="match status" value="1"/>
</dbReference>
<dbReference type="PANTHER" id="PTHR46696:SF4">
    <property type="entry name" value="BIOTIN BIOSYNTHESIS CYTOCHROME P450"/>
    <property type="match status" value="1"/>
</dbReference>
<dbReference type="CDD" id="cd11033">
    <property type="entry name" value="CYP142-like"/>
    <property type="match status" value="1"/>
</dbReference>
<dbReference type="GO" id="GO:0008395">
    <property type="term" value="F:steroid hydroxylase activity"/>
    <property type="evidence" value="ECO:0007669"/>
    <property type="project" value="TreeGrafter"/>
</dbReference>
<evidence type="ECO:0000256" key="3">
    <source>
        <dbReference type="ARBA" id="ARBA00022723"/>
    </source>
</evidence>
<organism evidence="7 8">
    <name type="scientific">Actinomadura meyerae</name>
    <dbReference type="NCBI Taxonomy" id="240840"/>
    <lineage>
        <taxon>Bacteria</taxon>
        <taxon>Bacillati</taxon>
        <taxon>Actinomycetota</taxon>
        <taxon>Actinomycetes</taxon>
        <taxon>Streptosporangiales</taxon>
        <taxon>Thermomonosporaceae</taxon>
        <taxon>Actinomadura</taxon>
    </lineage>
</organism>
<comment type="similarity">
    <text evidence="1">Belongs to the cytochrome P450 family.</text>
</comment>
<proteinExistence type="inferred from homology"/>
<name>A0A239MP59_9ACTN</name>
<dbReference type="SUPFAM" id="SSF48264">
    <property type="entry name" value="Cytochrome P450"/>
    <property type="match status" value="1"/>
</dbReference>
<dbReference type="GO" id="GO:0006707">
    <property type="term" value="P:cholesterol catabolic process"/>
    <property type="evidence" value="ECO:0007669"/>
    <property type="project" value="TreeGrafter"/>
</dbReference>